<dbReference type="SUPFAM" id="SSF53335">
    <property type="entry name" value="S-adenosyl-L-methionine-dependent methyltransferases"/>
    <property type="match status" value="1"/>
</dbReference>
<dbReference type="AlphaFoldDB" id="A0A920CG77"/>
<dbReference type="EMBL" id="BORR01000012">
    <property type="protein sequence ID" value="GIO38425.1"/>
    <property type="molecule type" value="Genomic_DNA"/>
</dbReference>
<comment type="caution">
    <text evidence="1">The sequence shown here is derived from an EMBL/GenBank/DDBJ whole genome shotgun (WGS) entry which is preliminary data.</text>
</comment>
<dbReference type="CDD" id="cd02440">
    <property type="entry name" value="AdoMet_MTases"/>
    <property type="match status" value="1"/>
</dbReference>
<dbReference type="GO" id="GO:0032259">
    <property type="term" value="P:methylation"/>
    <property type="evidence" value="ECO:0007669"/>
    <property type="project" value="UniProtKB-KW"/>
</dbReference>
<keyword evidence="2" id="KW-1185">Reference proteome</keyword>
<dbReference type="Proteomes" id="UP000681162">
    <property type="component" value="Unassembled WGS sequence"/>
</dbReference>
<protein>
    <recommendedName>
        <fullName evidence="3">SAM-dependent methyltransferase</fullName>
    </recommendedName>
</protein>
<dbReference type="Pfam" id="PF13489">
    <property type="entry name" value="Methyltransf_23"/>
    <property type="match status" value="1"/>
</dbReference>
<name>A0A920CG77_9BACL</name>
<gene>
    <name evidence="1" type="ORF">J41TS12_32860</name>
</gene>
<dbReference type="Gene3D" id="3.40.50.150">
    <property type="entry name" value="Vaccinia Virus protein VP39"/>
    <property type="match status" value="1"/>
</dbReference>
<organism evidence="1 2">
    <name type="scientific">Paenibacillus antibioticophila</name>
    <dbReference type="NCBI Taxonomy" id="1274374"/>
    <lineage>
        <taxon>Bacteria</taxon>
        <taxon>Bacillati</taxon>
        <taxon>Bacillota</taxon>
        <taxon>Bacilli</taxon>
        <taxon>Bacillales</taxon>
        <taxon>Paenibacillaceae</taxon>
        <taxon>Paenibacillus</taxon>
    </lineage>
</organism>
<evidence type="ECO:0000313" key="2">
    <source>
        <dbReference type="Proteomes" id="UP000681162"/>
    </source>
</evidence>
<dbReference type="RefSeq" id="WP_212940535.1">
    <property type="nucleotide sequence ID" value="NZ_BORR01000012.1"/>
</dbReference>
<accession>A0A920CG77</accession>
<dbReference type="InterPro" id="IPR029063">
    <property type="entry name" value="SAM-dependent_MTases_sf"/>
</dbReference>
<evidence type="ECO:0008006" key="3">
    <source>
        <dbReference type="Google" id="ProtNLM"/>
    </source>
</evidence>
<reference evidence="1 2" key="1">
    <citation type="submission" date="2021-03" db="EMBL/GenBank/DDBJ databases">
        <title>Antimicrobial resistance genes in bacteria isolated from Japanese honey, and their potential for conferring macrolide and lincosamide resistance in the American foulbrood pathogen Paenibacillus larvae.</title>
        <authorList>
            <person name="Okamoto M."/>
            <person name="Kumagai M."/>
            <person name="Kanamori H."/>
            <person name="Takamatsu D."/>
        </authorList>
    </citation>
    <scope>NUCLEOTIDE SEQUENCE [LARGE SCALE GENOMIC DNA]</scope>
    <source>
        <strain evidence="1 2">J41TS12</strain>
    </source>
</reference>
<evidence type="ECO:0000313" key="1">
    <source>
        <dbReference type="EMBL" id="GIO38425.1"/>
    </source>
</evidence>
<proteinExistence type="predicted"/>
<dbReference type="GO" id="GO:0003723">
    <property type="term" value="F:RNA binding"/>
    <property type="evidence" value="ECO:0007669"/>
    <property type="project" value="UniProtKB-KW"/>
</dbReference>
<sequence length="296" mass="33579">MKNEFFSQEVWEQAWKERGDAVLSKMKQAGISPANAFDHKAKTFNEQSFNEEGRKRSRRILNWIEDQGVRFPQASVLDIGAASGVFSVPFAEQGAHVTAVESSLPLVKLLEENTKPFTDNPVKIVPEPFENIDVQARGWNQAFDLVFASMCPVIYNWESVEKIIQCAKQYCYISMPAGAAENSLANEIWPLISDKPHTSKPAEVAYLLHLLFLKGYSYASLVTRELKTTEVSVEAAMQEMISWFRVQGLAEDTRKMKVVADYLEQTYPTGKVVIHQGGRFAKVLIRLQDERMHTRD</sequence>
<dbReference type="GO" id="GO:0008168">
    <property type="term" value="F:methyltransferase activity"/>
    <property type="evidence" value="ECO:0007669"/>
    <property type="project" value="UniProtKB-KW"/>
</dbReference>